<gene>
    <name evidence="1" type="ORF">RsY01_426</name>
</gene>
<dbReference type="InterPro" id="IPR009899">
    <property type="entry name" value="ArdA"/>
</dbReference>
<dbReference type="Proteomes" id="UP000218689">
    <property type="component" value="Unassembled WGS sequence"/>
</dbReference>
<dbReference type="Gene3D" id="1.10.10.1190">
    <property type="entry name" value="Antirestriction protein ArdA, domain 3"/>
    <property type="match status" value="1"/>
</dbReference>
<protein>
    <recommendedName>
        <fullName evidence="3">Antirestriction protein ArdA</fullName>
    </recommendedName>
</protein>
<dbReference type="OrthoDB" id="944647at2"/>
<sequence>MSQEINIWVSNLGKYNEGILQGAWFTLPTEMSEIRKKIGLNERYEEWAIHDYEAPFKISEYDDIGTLNEIAELIEETEIPDVVWNNMSELLDYFSGSVLDLIENCENFMINSDIENEYDLGQAYIEDLDVEFPRTYLGNTIESYIDYKSLGRDIALSSQGKFLDGCWVEYIG</sequence>
<comment type="caution">
    <text evidence="1">The sequence shown here is derived from an EMBL/GenBank/DDBJ whole genome shotgun (WGS) entry which is preliminary data.</text>
</comment>
<evidence type="ECO:0008006" key="3">
    <source>
        <dbReference type="Google" id="ProtNLM"/>
    </source>
</evidence>
<dbReference type="Gene3D" id="3.10.20.480">
    <property type="entry name" value="Antirestriction protein ArdA, domain 1"/>
    <property type="match status" value="1"/>
</dbReference>
<evidence type="ECO:0000313" key="1">
    <source>
        <dbReference type="EMBL" id="GAX46846.1"/>
    </source>
</evidence>
<evidence type="ECO:0000313" key="2">
    <source>
        <dbReference type="Proteomes" id="UP000218689"/>
    </source>
</evidence>
<dbReference type="AlphaFoldDB" id="A0A224X1U4"/>
<accession>A0A224X1U4</accession>
<reference evidence="2" key="1">
    <citation type="submission" date="2017-08" db="EMBL/GenBank/DDBJ databases">
        <title>Draft genome sequence of Lactococcus sp. strain Rs-Y01, isolated from the gut of the lower termite Reticulitermes speratus.</title>
        <authorList>
            <person name="Ohkuma M."/>
            <person name="Yuki M."/>
        </authorList>
    </citation>
    <scope>NUCLEOTIDE SEQUENCE [LARGE SCALE GENOMIC DNA]</scope>
    <source>
        <strain evidence="2">Rs-Y01</strain>
    </source>
</reference>
<dbReference type="RefSeq" id="WP_094783910.1">
    <property type="nucleotide sequence ID" value="NZ_BEDT01000001.1"/>
</dbReference>
<keyword evidence="2" id="KW-1185">Reference proteome</keyword>
<dbReference type="EMBL" id="BEDT01000001">
    <property type="protein sequence ID" value="GAX46846.1"/>
    <property type="molecule type" value="Genomic_DNA"/>
</dbReference>
<name>A0A224X1U4_9LACT</name>
<dbReference type="InterPro" id="IPR041893">
    <property type="entry name" value="ArdA_dom3"/>
</dbReference>
<dbReference type="Pfam" id="PF07275">
    <property type="entry name" value="ArdA"/>
    <property type="match status" value="1"/>
</dbReference>
<organism evidence="1 2">
    <name type="scientific">Pseudolactococcus reticulitermitis</name>
    <dbReference type="NCBI Taxonomy" id="2025039"/>
    <lineage>
        <taxon>Bacteria</taxon>
        <taxon>Bacillati</taxon>
        <taxon>Bacillota</taxon>
        <taxon>Bacilli</taxon>
        <taxon>Lactobacillales</taxon>
        <taxon>Streptococcaceae</taxon>
        <taxon>Pseudolactococcus</taxon>
    </lineage>
</organism>
<proteinExistence type="predicted"/>
<dbReference type="InterPro" id="IPR041895">
    <property type="entry name" value="ArdA_dom1"/>
</dbReference>